<dbReference type="RefSeq" id="WP_057907781.1">
    <property type="nucleotide sequence ID" value="NZ_AYZB01000005.1"/>
</dbReference>
<dbReference type="AlphaFoldDB" id="A0AA89I1S8"/>
<proteinExistence type="inferred from homology"/>
<dbReference type="PANTHER" id="PTHR30201:SF2">
    <property type="entry name" value="2-(5''-TRIPHOSPHORIBOSYL)-3'-DEPHOSPHOCOENZYME-A SYNTHASE"/>
    <property type="match status" value="1"/>
</dbReference>
<evidence type="ECO:0000256" key="4">
    <source>
        <dbReference type="ARBA" id="ARBA00022840"/>
    </source>
</evidence>
<dbReference type="InterPro" id="IPR017551">
    <property type="entry name" value="TriPribosyl-deP-CoA_syn_CitG"/>
</dbReference>
<keyword evidence="2 5" id="KW-0808">Transferase</keyword>
<dbReference type="EC" id="2.4.2.52" evidence="5"/>
<organism evidence="6 7">
    <name type="scientific">Latilactobacillus graminis DSM 20719</name>
    <dbReference type="NCBI Taxonomy" id="1423752"/>
    <lineage>
        <taxon>Bacteria</taxon>
        <taxon>Bacillati</taxon>
        <taxon>Bacillota</taxon>
        <taxon>Bacilli</taxon>
        <taxon>Lactobacillales</taxon>
        <taxon>Lactobacillaceae</taxon>
        <taxon>Latilactobacillus</taxon>
    </lineage>
</organism>
<evidence type="ECO:0000256" key="3">
    <source>
        <dbReference type="ARBA" id="ARBA00022741"/>
    </source>
</evidence>
<dbReference type="NCBIfam" id="TIGR03125">
    <property type="entry name" value="citrate_citG"/>
    <property type="match status" value="1"/>
</dbReference>
<dbReference type="GO" id="GO:0005524">
    <property type="term" value="F:ATP binding"/>
    <property type="evidence" value="ECO:0007669"/>
    <property type="project" value="UniProtKB-KW"/>
</dbReference>
<dbReference type="Pfam" id="PF01874">
    <property type="entry name" value="CitG"/>
    <property type="match status" value="1"/>
</dbReference>
<accession>A0AA89I1S8</accession>
<dbReference type="HAMAP" id="MF_00397">
    <property type="entry name" value="CitG"/>
    <property type="match status" value="1"/>
</dbReference>
<dbReference type="Proteomes" id="UP000050823">
    <property type="component" value="Unassembled WGS sequence"/>
</dbReference>
<dbReference type="GO" id="GO:0046917">
    <property type="term" value="F:triphosphoribosyl-dephospho-CoA synthase activity"/>
    <property type="evidence" value="ECO:0007669"/>
    <property type="project" value="UniProtKB-UniRule"/>
</dbReference>
<sequence>MKTSQEIAQLAQRALLYEVSCHPKPGLVDPIDHKTHTDMDFFTFIDSSVVLLPFFEQFVRVGEAFNQVDLTALMAQIRPLGMQAEEAMYQATKGVNTHKGAIFSLGILLSVTGYLQQKRTLSATALSQTVRKMLAGLVENDFKTLHQKQLAQLTNGEKMYLKYGLVGIRGEAQAGYPTIFEVAYPYLQKQTGDWNVRLLNTLMKIISVSEDSNLVKRSGCLQTLKDVQSQAAAIVAAGGVDTPLGQEGLLKLDQEATQGYYSLGGSADLLIITIYVTLLLQ</sequence>
<evidence type="ECO:0000313" key="7">
    <source>
        <dbReference type="Proteomes" id="UP000050823"/>
    </source>
</evidence>
<dbReference type="PANTHER" id="PTHR30201">
    <property type="entry name" value="TRIPHOSPHORIBOSYL-DEPHOSPHO-COA SYNTHASE"/>
    <property type="match status" value="1"/>
</dbReference>
<evidence type="ECO:0000256" key="1">
    <source>
        <dbReference type="ARBA" id="ARBA00001210"/>
    </source>
</evidence>
<keyword evidence="3 5" id="KW-0547">Nucleotide-binding</keyword>
<evidence type="ECO:0000313" key="6">
    <source>
        <dbReference type="EMBL" id="KRM24003.1"/>
    </source>
</evidence>
<evidence type="ECO:0000256" key="2">
    <source>
        <dbReference type="ARBA" id="ARBA00022679"/>
    </source>
</evidence>
<protein>
    <recommendedName>
        <fullName evidence="5">Probable 2-(5''-triphosphoribosyl)-3'-dephosphocoenzyme-A synthase</fullName>
        <shortName evidence="5">2-(5''-triphosphoribosyl)-3'-dephospho-CoA synthase</shortName>
        <ecNumber evidence="5">2.4.2.52</ecNumber>
    </recommendedName>
</protein>
<dbReference type="EMBL" id="AYZB01000005">
    <property type="protein sequence ID" value="KRM24003.1"/>
    <property type="molecule type" value="Genomic_DNA"/>
</dbReference>
<reference evidence="6 7" key="1">
    <citation type="journal article" date="2015" name="Genome Announc.">
        <title>Expanding the biotechnology potential of lactobacilli through comparative genomics of 213 strains and associated genera.</title>
        <authorList>
            <person name="Sun Z."/>
            <person name="Harris H.M."/>
            <person name="McCann A."/>
            <person name="Guo C."/>
            <person name="Argimon S."/>
            <person name="Zhang W."/>
            <person name="Yang X."/>
            <person name="Jeffery I.B."/>
            <person name="Cooney J.C."/>
            <person name="Kagawa T.F."/>
            <person name="Liu W."/>
            <person name="Song Y."/>
            <person name="Salvetti E."/>
            <person name="Wrobel A."/>
            <person name="Rasinkangas P."/>
            <person name="Parkhill J."/>
            <person name="Rea M.C."/>
            <person name="O'Sullivan O."/>
            <person name="Ritari J."/>
            <person name="Douillard F.P."/>
            <person name="Paul Ross R."/>
            <person name="Yang R."/>
            <person name="Briner A.E."/>
            <person name="Felis G.E."/>
            <person name="de Vos W.M."/>
            <person name="Barrangou R."/>
            <person name="Klaenhammer T.R."/>
            <person name="Caufield P.W."/>
            <person name="Cui Y."/>
            <person name="Zhang H."/>
            <person name="O'Toole P.W."/>
        </authorList>
    </citation>
    <scope>NUCLEOTIDE SEQUENCE [LARGE SCALE GENOMIC DNA]</scope>
    <source>
        <strain evidence="6 7">DSM 20719</strain>
    </source>
</reference>
<comment type="similarity">
    <text evidence="5">Belongs to the CitG/MdcB family.</text>
</comment>
<dbReference type="InterPro" id="IPR002736">
    <property type="entry name" value="CitG"/>
</dbReference>
<gene>
    <name evidence="5" type="primary">citG</name>
    <name evidence="6" type="ORF">FC90_GL001244</name>
</gene>
<dbReference type="GO" id="GO:0051191">
    <property type="term" value="P:prosthetic group biosynthetic process"/>
    <property type="evidence" value="ECO:0007669"/>
    <property type="project" value="TreeGrafter"/>
</dbReference>
<evidence type="ECO:0000256" key="5">
    <source>
        <dbReference type="HAMAP-Rule" id="MF_00397"/>
    </source>
</evidence>
<dbReference type="Gene3D" id="1.10.4200.10">
    <property type="entry name" value="Triphosphoribosyl-dephospho-CoA protein"/>
    <property type="match status" value="2"/>
</dbReference>
<comment type="caution">
    <text evidence="6">The sequence shown here is derived from an EMBL/GenBank/DDBJ whole genome shotgun (WGS) entry which is preliminary data.</text>
</comment>
<name>A0AA89I1S8_9LACO</name>
<comment type="catalytic activity">
    <reaction evidence="1 5">
        <text>3'-dephospho-CoA + ATP = 2'-(5''-triphospho-alpha-D-ribosyl)-3'-dephospho-CoA + adenine</text>
        <dbReference type="Rhea" id="RHEA:15117"/>
        <dbReference type="ChEBI" id="CHEBI:16708"/>
        <dbReference type="ChEBI" id="CHEBI:30616"/>
        <dbReference type="ChEBI" id="CHEBI:57328"/>
        <dbReference type="ChEBI" id="CHEBI:61378"/>
        <dbReference type="EC" id="2.4.2.52"/>
    </reaction>
</comment>
<keyword evidence="4 5" id="KW-0067">ATP-binding</keyword>